<dbReference type="GO" id="GO:0016301">
    <property type="term" value="F:kinase activity"/>
    <property type="evidence" value="ECO:0007669"/>
    <property type="project" value="UniProtKB-KW"/>
</dbReference>
<feature type="region of interest" description="Disordered" evidence="1">
    <location>
        <begin position="18"/>
        <end position="45"/>
    </location>
</feature>
<evidence type="ECO:0000313" key="2">
    <source>
        <dbReference type="EMBL" id="KAL1246312.1"/>
    </source>
</evidence>
<proteinExistence type="predicted"/>
<reference evidence="2 3" key="1">
    <citation type="submission" date="2024-07" db="EMBL/GenBank/DDBJ databases">
        <title>Enhanced genomic and transcriptomic resources for Trichinella pseudospiralis and T. spiralis underpin the discovery of pronounced molecular differences between stages and species.</title>
        <authorList>
            <person name="Pasi K.K."/>
            <person name="La Rosa G."/>
            <person name="Gomez-Morales M.A."/>
            <person name="Tosini F."/>
            <person name="Sumanam S."/>
            <person name="Young N.D."/>
            <person name="Chang B.C."/>
            <person name="Robin G.B."/>
        </authorList>
    </citation>
    <scope>NUCLEOTIDE SEQUENCE [LARGE SCALE GENOMIC DNA]</scope>
    <source>
        <strain evidence="2">ISS534</strain>
    </source>
</reference>
<keyword evidence="2" id="KW-0418">Kinase</keyword>
<organism evidence="2 3">
    <name type="scientific">Trichinella spiralis</name>
    <name type="common">Trichina worm</name>
    <dbReference type="NCBI Taxonomy" id="6334"/>
    <lineage>
        <taxon>Eukaryota</taxon>
        <taxon>Metazoa</taxon>
        <taxon>Ecdysozoa</taxon>
        <taxon>Nematoda</taxon>
        <taxon>Enoplea</taxon>
        <taxon>Dorylaimia</taxon>
        <taxon>Trichinellida</taxon>
        <taxon>Trichinellidae</taxon>
        <taxon>Trichinella</taxon>
    </lineage>
</organism>
<evidence type="ECO:0000313" key="3">
    <source>
        <dbReference type="Proteomes" id="UP001558632"/>
    </source>
</evidence>
<protein>
    <submittedName>
        <fullName evidence="2">Nik-related protein kinase</fullName>
    </submittedName>
</protein>
<keyword evidence="2" id="KW-0808">Transferase</keyword>
<accession>A0ABR3L3S4</accession>
<sequence>MRVKCIFESVGRDAACESNSRSDSQAQQLSETGWGGTTENRIHSSSNAGWCRDIFRKSPHRVGRISVACLLACLLRALGF</sequence>
<keyword evidence="3" id="KW-1185">Reference proteome</keyword>
<evidence type="ECO:0000256" key="1">
    <source>
        <dbReference type="SAM" id="MobiDB-lite"/>
    </source>
</evidence>
<dbReference type="Proteomes" id="UP001558632">
    <property type="component" value="Unassembled WGS sequence"/>
</dbReference>
<comment type="caution">
    <text evidence="2">The sequence shown here is derived from an EMBL/GenBank/DDBJ whole genome shotgun (WGS) entry which is preliminary data.</text>
</comment>
<name>A0ABR3L3S4_TRISP</name>
<dbReference type="EMBL" id="JBEUSY010000014">
    <property type="protein sequence ID" value="KAL1246312.1"/>
    <property type="molecule type" value="Genomic_DNA"/>
</dbReference>
<gene>
    <name evidence="2" type="ORF">TSPI_01090</name>
</gene>